<accession>A0A1H7L6W4</accession>
<evidence type="ECO:0000256" key="6">
    <source>
        <dbReference type="ARBA" id="ARBA00025737"/>
    </source>
</evidence>
<proteinExistence type="inferred from homology"/>
<dbReference type="GO" id="GO:0046872">
    <property type="term" value="F:metal ion binding"/>
    <property type="evidence" value="ECO:0007669"/>
    <property type="project" value="UniProtKB-KW"/>
</dbReference>
<dbReference type="InterPro" id="IPR006314">
    <property type="entry name" value="Dyp_peroxidase"/>
</dbReference>
<dbReference type="Pfam" id="PF20628">
    <property type="entry name" value="Dyp_perox_C"/>
    <property type="match status" value="1"/>
</dbReference>
<dbReference type="EMBL" id="FOBI01000004">
    <property type="protein sequence ID" value="SEK94570.1"/>
    <property type="molecule type" value="Genomic_DNA"/>
</dbReference>
<keyword evidence="4" id="KW-0560">Oxidoreductase</keyword>
<keyword evidence="2 9" id="KW-0575">Peroxidase</keyword>
<evidence type="ECO:0000259" key="7">
    <source>
        <dbReference type="Pfam" id="PF04261"/>
    </source>
</evidence>
<feature type="domain" description="Dyp-type peroxidase N-terminal" evidence="7">
    <location>
        <begin position="92"/>
        <end position="179"/>
    </location>
</feature>
<evidence type="ECO:0000256" key="4">
    <source>
        <dbReference type="ARBA" id="ARBA00023002"/>
    </source>
</evidence>
<comment type="similarity">
    <text evidence="6">Belongs to the DyP-type peroxidase family.</text>
</comment>
<evidence type="ECO:0000256" key="3">
    <source>
        <dbReference type="ARBA" id="ARBA00022723"/>
    </source>
</evidence>
<dbReference type="GO" id="GO:0020037">
    <property type="term" value="F:heme binding"/>
    <property type="evidence" value="ECO:0007669"/>
    <property type="project" value="InterPro"/>
</dbReference>
<gene>
    <name evidence="9" type="ORF">SAMN05216262_10461</name>
</gene>
<comment type="cofactor">
    <cofactor evidence="1">
        <name>heme b</name>
        <dbReference type="ChEBI" id="CHEBI:60344"/>
    </cofactor>
</comment>
<dbReference type="PANTHER" id="PTHR30521">
    <property type="entry name" value="DEFERROCHELATASE/PEROXIDASE"/>
    <property type="match status" value="1"/>
</dbReference>
<evidence type="ECO:0000259" key="8">
    <source>
        <dbReference type="Pfam" id="PF20628"/>
    </source>
</evidence>
<protein>
    <submittedName>
        <fullName evidence="9">Putative iron-dependent peroxidase</fullName>
    </submittedName>
</protein>
<evidence type="ECO:0000256" key="5">
    <source>
        <dbReference type="ARBA" id="ARBA00023004"/>
    </source>
</evidence>
<name>A0A1H7L6W4_9GAMM</name>
<dbReference type="AlphaFoldDB" id="A0A1H7L6W4"/>
<dbReference type="Pfam" id="PF04261">
    <property type="entry name" value="Dyp_perox_N"/>
    <property type="match status" value="1"/>
</dbReference>
<dbReference type="InterPro" id="IPR011008">
    <property type="entry name" value="Dimeric_a/b-barrel"/>
</dbReference>
<dbReference type="GO" id="GO:0004601">
    <property type="term" value="F:peroxidase activity"/>
    <property type="evidence" value="ECO:0007669"/>
    <property type="project" value="UniProtKB-KW"/>
</dbReference>
<keyword evidence="5" id="KW-0408">Iron</keyword>
<keyword evidence="10" id="KW-1185">Reference proteome</keyword>
<dbReference type="InterPro" id="IPR048328">
    <property type="entry name" value="Dyp_perox_C"/>
</dbReference>
<dbReference type="STRING" id="641665.GCA_002104455_02946"/>
<dbReference type="PROSITE" id="PS51404">
    <property type="entry name" value="DYP_PEROXIDASE"/>
    <property type="match status" value="1"/>
</dbReference>
<keyword evidence="3" id="KW-0479">Metal-binding</keyword>
<feature type="domain" description="Dyp-type peroxidase C-terminal" evidence="8">
    <location>
        <begin position="183"/>
        <end position="344"/>
    </location>
</feature>
<organism evidence="9 10">
    <name type="scientific">Colwellia chukchiensis</name>
    <dbReference type="NCBI Taxonomy" id="641665"/>
    <lineage>
        <taxon>Bacteria</taxon>
        <taxon>Pseudomonadati</taxon>
        <taxon>Pseudomonadota</taxon>
        <taxon>Gammaproteobacteria</taxon>
        <taxon>Alteromonadales</taxon>
        <taxon>Colwelliaceae</taxon>
        <taxon>Colwellia</taxon>
    </lineage>
</organism>
<dbReference type="NCBIfam" id="TIGR01413">
    <property type="entry name" value="Dyp_perox_fam"/>
    <property type="match status" value="1"/>
</dbReference>
<dbReference type="PANTHER" id="PTHR30521:SF0">
    <property type="entry name" value="DYP-TYPE PEROXIDASE FAMILY PROTEIN"/>
    <property type="match status" value="1"/>
</dbReference>
<evidence type="ECO:0000313" key="10">
    <source>
        <dbReference type="Proteomes" id="UP000199297"/>
    </source>
</evidence>
<dbReference type="InterPro" id="IPR048327">
    <property type="entry name" value="Dyp_perox_N"/>
</dbReference>
<evidence type="ECO:0000256" key="2">
    <source>
        <dbReference type="ARBA" id="ARBA00022559"/>
    </source>
</evidence>
<dbReference type="GO" id="GO:0005829">
    <property type="term" value="C:cytosol"/>
    <property type="evidence" value="ECO:0007669"/>
    <property type="project" value="TreeGrafter"/>
</dbReference>
<dbReference type="SUPFAM" id="SSF54909">
    <property type="entry name" value="Dimeric alpha+beta barrel"/>
    <property type="match status" value="1"/>
</dbReference>
<evidence type="ECO:0000313" key="9">
    <source>
        <dbReference type="EMBL" id="SEK94570.1"/>
    </source>
</evidence>
<dbReference type="Proteomes" id="UP000199297">
    <property type="component" value="Unassembled WGS sequence"/>
</dbReference>
<reference evidence="10" key="1">
    <citation type="submission" date="2016-10" db="EMBL/GenBank/DDBJ databases">
        <authorList>
            <person name="Varghese N."/>
            <person name="Submissions S."/>
        </authorList>
    </citation>
    <scope>NUCLEOTIDE SEQUENCE [LARGE SCALE GENOMIC DNA]</scope>
    <source>
        <strain evidence="10">CGMCC 1.9127</strain>
    </source>
</reference>
<sequence length="352" mass="40197">MRSAWQWRGRAVTKVAKNICQSFTDIRDKMCKIRLLVNSFKVGCYMAREQFGVCAEPSLHGYFLFFNALDDNTLFLRKALSRVPALFDKYAERFSEANLAGVVAIGANFWDEIYPQARPKHLRQFPEMAVEDRIAPSNSYDLYIEIRSDRADVNHIVATKVCQLLADSVELVEQVRAFRFLDGRDLTGFVDGTENPQGHNRRRVALVNEQQDPEFSAGSYLHIQRYRHNLNLWNSMEVKDQEDIFARTKVNNEEYSEENKAATAHIKRVNLKDSEGKSIEILRQSMPYGDMKVQGLLFVAYCHSPEPFELMLESMIAGDAHGHSDHLLKFTQAETGAAFFAPSLNVLAQMGE</sequence>
<evidence type="ECO:0000256" key="1">
    <source>
        <dbReference type="ARBA" id="ARBA00001970"/>
    </source>
</evidence>